<comment type="function">
    <text evidence="7">Hydrolyzes ribosome-free peptidyl-tRNAs (with 1 or more amino acids incorporated), which drop off the ribosome during protein synthesis, or as a result of ribosome stalling.</text>
</comment>
<evidence type="ECO:0000256" key="7">
    <source>
        <dbReference type="HAMAP-Rule" id="MF_00083"/>
    </source>
</evidence>
<dbReference type="InterPro" id="IPR001328">
    <property type="entry name" value="Pept_tRNA_hydro"/>
</dbReference>
<keyword evidence="7" id="KW-0963">Cytoplasm</keyword>
<dbReference type="HOGENOM" id="CLU_062456_2_2_11"/>
<name>A0A0F6TDP4_9CORY</name>
<dbReference type="KEGG" id="cku:UL82_08225"/>
<evidence type="ECO:0000256" key="6">
    <source>
        <dbReference type="ARBA" id="ARBA00050038"/>
    </source>
</evidence>
<dbReference type="EC" id="3.1.1.29" evidence="1 7"/>
<evidence type="ECO:0000256" key="4">
    <source>
        <dbReference type="ARBA" id="ARBA00022884"/>
    </source>
</evidence>
<protein>
    <recommendedName>
        <fullName evidence="6 7">Peptidyl-tRNA hydrolase</fullName>
        <shortName evidence="7">Pth</shortName>
        <ecNumber evidence="1 7">3.1.1.29</ecNumber>
    </recommendedName>
</protein>
<dbReference type="PROSITE" id="PS01195">
    <property type="entry name" value="PEPT_TRNA_HYDROL_1"/>
    <property type="match status" value="1"/>
</dbReference>
<comment type="similarity">
    <text evidence="5 7 9">Belongs to the PTH family.</text>
</comment>
<dbReference type="Proteomes" id="UP000033457">
    <property type="component" value="Chromosome"/>
</dbReference>
<dbReference type="Gene3D" id="3.40.50.1470">
    <property type="entry name" value="Peptidyl-tRNA hydrolase"/>
    <property type="match status" value="1"/>
</dbReference>
<evidence type="ECO:0000256" key="9">
    <source>
        <dbReference type="RuleBase" id="RU004320"/>
    </source>
</evidence>
<comment type="subcellular location">
    <subcellularLocation>
        <location evidence="7">Cytoplasm</location>
    </subcellularLocation>
</comment>
<dbReference type="GO" id="GO:0000049">
    <property type="term" value="F:tRNA binding"/>
    <property type="evidence" value="ECO:0007669"/>
    <property type="project" value="UniProtKB-UniRule"/>
</dbReference>
<keyword evidence="2 7" id="KW-0820">tRNA-binding</keyword>
<gene>
    <name evidence="7 10" type="primary">pth</name>
    <name evidence="10" type="ORF">UL82_08225</name>
</gene>
<keyword evidence="3 7" id="KW-0378">Hydrolase</keyword>
<comment type="subunit">
    <text evidence="7">Monomer.</text>
</comment>
<comment type="catalytic activity">
    <reaction evidence="7 8">
        <text>an N-acyl-L-alpha-aminoacyl-tRNA + H2O = an N-acyl-L-amino acid + a tRNA + H(+)</text>
        <dbReference type="Rhea" id="RHEA:54448"/>
        <dbReference type="Rhea" id="RHEA-COMP:10123"/>
        <dbReference type="Rhea" id="RHEA-COMP:13883"/>
        <dbReference type="ChEBI" id="CHEBI:15377"/>
        <dbReference type="ChEBI" id="CHEBI:15378"/>
        <dbReference type="ChEBI" id="CHEBI:59874"/>
        <dbReference type="ChEBI" id="CHEBI:78442"/>
        <dbReference type="ChEBI" id="CHEBI:138191"/>
        <dbReference type="EC" id="3.1.1.29"/>
    </reaction>
</comment>
<feature type="binding site" evidence="7">
    <location>
        <position position="78"/>
    </location>
    <ligand>
        <name>tRNA</name>
        <dbReference type="ChEBI" id="CHEBI:17843"/>
    </ligand>
</feature>
<keyword evidence="11" id="KW-1185">Reference proteome</keyword>
<dbReference type="CDD" id="cd00462">
    <property type="entry name" value="PTH"/>
    <property type="match status" value="1"/>
</dbReference>
<dbReference type="GO" id="GO:0072344">
    <property type="term" value="P:rescue of stalled ribosome"/>
    <property type="evidence" value="ECO:0007669"/>
    <property type="project" value="UniProtKB-UniRule"/>
</dbReference>
<dbReference type="PANTHER" id="PTHR17224">
    <property type="entry name" value="PEPTIDYL-TRNA HYDROLASE"/>
    <property type="match status" value="1"/>
</dbReference>
<feature type="binding site" evidence="7">
    <location>
        <position position="76"/>
    </location>
    <ligand>
        <name>tRNA</name>
        <dbReference type="ChEBI" id="CHEBI:17843"/>
    </ligand>
</feature>
<dbReference type="NCBIfam" id="TIGR00447">
    <property type="entry name" value="pth"/>
    <property type="match status" value="1"/>
</dbReference>
<dbReference type="HAMAP" id="MF_00083">
    <property type="entry name" value="Pept_tRNA_hydro_bact"/>
    <property type="match status" value="1"/>
</dbReference>
<evidence type="ECO:0000256" key="3">
    <source>
        <dbReference type="ARBA" id="ARBA00022801"/>
    </source>
</evidence>
<dbReference type="STRING" id="35755.UL82_08225"/>
<feature type="site" description="Stabilizes the basic form of H active site to accept a proton" evidence="7">
    <location>
        <position position="103"/>
    </location>
</feature>
<feature type="active site" description="Proton acceptor" evidence="7">
    <location>
        <position position="27"/>
    </location>
</feature>
<dbReference type="AlphaFoldDB" id="A0A0F6TDP4"/>
<evidence type="ECO:0000313" key="10">
    <source>
        <dbReference type="EMBL" id="AKE41804.1"/>
    </source>
</evidence>
<dbReference type="PANTHER" id="PTHR17224:SF1">
    <property type="entry name" value="PEPTIDYL-TRNA HYDROLASE"/>
    <property type="match status" value="1"/>
</dbReference>
<dbReference type="EMBL" id="CP011312">
    <property type="protein sequence ID" value="AKE41804.1"/>
    <property type="molecule type" value="Genomic_DNA"/>
</dbReference>
<reference evidence="10 11" key="1">
    <citation type="journal article" date="2015" name="Genome Announc.">
        <title>Complete Genome Sequence of Corynebacterium kutscheri DSM 20755, a Corynebacterial Type Strain with Remarkably Low G+C Content of Chromosomal DNA.</title>
        <authorList>
            <person name="Ruckert C."/>
            <person name="Albersmeier A."/>
            <person name="Winkler A."/>
            <person name="Tauch A."/>
        </authorList>
    </citation>
    <scope>NUCLEOTIDE SEQUENCE [LARGE SCALE GENOMIC DNA]</scope>
    <source>
        <strain evidence="10 11">DSM 20755</strain>
    </source>
</reference>
<organism evidence="10 11">
    <name type="scientific">Corynebacterium kutscheri</name>
    <dbReference type="NCBI Taxonomy" id="35755"/>
    <lineage>
        <taxon>Bacteria</taxon>
        <taxon>Bacillati</taxon>
        <taxon>Actinomycetota</taxon>
        <taxon>Actinomycetes</taxon>
        <taxon>Mycobacteriales</taxon>
        <taxon>Corynebacteriaceae</taxon>
        <taxon>Corynebacterium</taxon>
    </lineage>
</organism>
<dbReference type="GO" id="GO:0005737">
    <property type="term" value="C:cytoplasm"/>
    <property type="evidence" value="ECO:0007669"/>
    <property type="project" value="UniProtKB-SubCell"/>
</dbReference>
<dbReference type="Pfam" id="PF01195">
    <property type="entry name" value="Pept_tRNA_hydro"/>
    <property type="match status" value="1"/>
</dbReference>
<feature type="binding site" evidence="7">
    <location>
        <position position="124"/>
    </location>
    <ligand>
        <name>tRNA</name>
        <dbReference type="ChEBI" id="CHEBI:17843"/>
    </ligand>
</feature>
<feature type="site" description="Discriminates between blocked and unblocked aminoacyl-tRNA" evidence="7">
    <location>
        <position position="17"/>
    </location>
</feature>
<evidence type="ECO:0000256" key="8">
    <source>
        <dbReference type="RuleBase" id="RU000673"/>
    </source>
</evidence>
<dbReference type="InterPro" id="IPR018171">
    <property type="entry name" value="Pept_tRNA_hydro_CS"/>
</dbReference>
<evidence type="ECO:0000256" key="5">
    <source>
        <dbReference type="ARBA" id="ARBA00038063"/>
    </source>
</evidence>
<dbReference type="GO" id="GO:0006515">
    <property type="term" value="P:protein quality control for misfolded or incompletely synthesized proteins"/>
    <property type="evidence" value="ECO:0007669"/>
    <property type="project" value="UniProtKB-UniRule"/>
</dbReference>
<sequence length="188" mass="20053">MKEFLFMSTFLIVGLGNPGSAYATTRHNLGAMVLEELATRTTPMPATFSVHKRSNAAIAESRLGGHKVILAQPRSFMNLSGGPVKALADFFKVSPTQTIVLFDDLELALGQIKITPGGGDHGHNGLRSITKALGKNYVRAGVGIGRPPGRQDVASFVLKPFAKAELAELPIMCTDAADEIENYLSTIS</sequence>
<dbReference type="SUPFAM" id="SSF53178">
    <property type="entry name" value="Peptidyl-tRNA hydrolase-like"/>
    <property type="match status" value="1"/>
</dbReference>
<proteinExistence type="inferred from homology"/>
<evidence type="ECO:0000256" key="2">
    <source>
        <dbReference type="ARBA" id="ARBA00022555"/>
    </source>
</evidence>
<dbReference type="PROSITE" id="PS01196">
    <property type="entry name" value="PEPT_TRNA_HYDROL_2"/>
    <property type="match status" value="1"/>
</dbReference>
<feature type="binding site" evidence="7">
    <location>
        <position position="22"/>
    </location>
    <ligand>
        <name>tRNA</name>
        <dbReference type="ChEBI" id="CHEBI:17843"/>
    </ligand>
</feature>
<dbReference type="GO" id="GO:0004045">
    <property type="term" value="F:peptidyl-tRNA hydrolase activity"/>
    <property type="evidence" value="ECO:0007669"/>
    <property type="project" value="UniProtKB-UniRule"/>
</dbReference>
<accession>A0A0F6TDP4</accession>
<evidence type="ECO:0000313" key="11">
    <source>
        <dbReference type="Proteomes" id="UP000033457"/>
    </source>
</evidence>
<evidence type="ECO:0000256" key="1">
    <source>
        <dbReference type="ARBA" id="ARBA00013260"/>
    </source>
</evidence>
<keyword evidence="4 7" id="KW-0694">RNA-binding</keyword>
<dbReference type="InterPro" id="IPR036416">
    <property type="entry name" value="Pept_tRNA_hydro_sf"/>
</dbReference>
<comment type="function">
    <text evidence="7">Catalyzes the release of premature peptidyl moieties from peptidyl-tRNA molecules trapped in stalled 50S ribosomal subunits, and thus maintains levels of free tRNAs and 50S ribosomes.</text>
</comment>